<dbReference type="Proteomes" id="UP000521943">
    <property type="component" value="Unassembled WGS sequence"/>
</dbReference>
<dbReference type="SUPFAM" id="SSF54814">
    <property type="entry name" value="Prokaryotic type KH domain (KH-domain type II)"/>
    <property type="match status" value="1"/>
</dbReference>
<organism evidence="2 3">
    <name type="scientific">Ephemerocybe angulata</name>
    <dbReference type="NCBI Taxonomy" id="980116"/>
    <lineage>
        <taxon>Eukaryota</taxon>
        <taxon>Fungi</taxon>
        <taxon>Dikarya</taxon>
        <taxon>Basidiomycota</taxon>
        <taxon>Agaricomycotina</taxon>
        <taxon>Agaricomycetes</taxon>
        <taxon>Agaricomycetidae</taxon>
        <taxon>Agaricales</taxon>
        <taxon>Agaricineae</taxon>
        <taxon>Psathyrellaceae</taxon>
        <taxon>Ephemerocybe</taxon>
    </lineage>
</organism>
<dbReference type="AlphaFoldDB" id="A0A8H6HVU2"/>
<dbReference type="InterPro" id="IPR009019">
    <property type="entry name" value="KH_sf_prok-type"/>
</dbReference>
<accession>A0A8H6HVU2</accession>
<name>A0A8H6HVU2_9AGAR</name>
<proteinExistence type="predicted"/>
<comment type="caution">
    <text evidence="2">The sequence shown here is derived from an EMBL/GenBank/DDBJ whole genome shotgun (WGS) entry which is preliminary data.</text>
</comment>
<keyword evidence="1" id="KW-0732">Signal</keyword>
<evidence type="ECO:0000313" key="2">
    <source>
        <dbReference type="EMBL" id="KAF6753494.1"/>
    </source>
</evidence>
<feature type="signal peptide" evidence="1">
    <location>
        <begin position="1"/>
        <end position="22"/>
    </location>
</feature>
<sequence>MRLLSSILLPLALALLSTITLAQGYAGGDSNELASRATEGTEDILSRRELLEDLSTREILDELQERLYLERRGQKIHPTGFRLGITRNWASKWYSGSGKPKFSDVVKAKLKEKKKASKSKTR</sequence>
<keyword evidence="3" id="KW-1185">Reference proteome</keyword>
<evidence type="ECO:0000256" key="1">
    <source>
        <dbReference type="SAM" id="SignalP"/>
    </source>
</evidence>
<dbReference type="EMBL" id="JACGCI010000039">
    <property type="protein sequence ID" value="KAF6753494.1"/>
    <property type="molecule type" value="Genomic_DNA"/>
</dbReference>
<dbReference type="GO" id="GO:0003723">
    <property type="term" value="F:RNA binding"/>
    <property type="evidence" value="ECO:0007669"/>
    <property type="project" value="InterPro"/>
</dbReference>
<protein>
    <submittedName>
        <fullName evidence="2">Uncharacterized protein</fullName>
    </submittedName>
</protein>
<dbReference type="OrthoDB" id="1842609at2759"/>
<reference evidence="2 3" key="1">
    <citation type="submission" date="2020-07" db="EMBL/GenBank/DDBJ databases">
        <title>Comparative genomics of pyrophilous fungi reveals a link between fire events and developmental genes.</title>
        <authorList>
            <consortium name="DOE Joint Genome Institute"/>
            <person name="Steindorff A.S."/>
            <person name="Carver A."/>
            <person name="Calhoun S."/>
            <person name="Stillman K."/>
            <person name="Liu H."/>
            <person name="Lipzen A."/>
            <person name="Pangilinan J."/>
            <person name="Labutti K."/>
            <person name="Bruns T.D."/>
            <person name="Grigoriev I.V."/>
        </authorList>
    </citation>
    <scope>NUCLEOTIDE SEQUENCE [LARGE SCALE GENOMIC DNA]</scope>
    <source>
        <strain evidence="2 3">CBS 144469</strain>
    </source>
</reference>
<gene>
    <name evidence="2" type="ORF">DFP72DRAFT_1170915</name>
</gene>
<evidence type="ECO:0000313" key="3">
    <source>
        <dbReference type="Proteomes" id="UP000521943"/>
    </source>
</evidence>
<feature type="chain" id="PRO_5034585895" evidence="1">
    <location>
        <begin position="23"/>
        <end position="122"/>
    </location>
</feature>